<dbReference type="PROSITE" id="PS01081">
    <property type="entry name" value="HTH_TETR_1"/>
    <property type="match status" value="1"/>
</dbReference>
<dbReference type="GO" id="GO:0006355">
    <property type="term" value="P:regulation of DNA-templated transcription"/>
    <property type="evidence" value="ECO:0007669"/>
    <property type="project" value="UniProtKB-ARBA"/>
</dbReference>
<dbReference type="InterPro" id="IPR050109">
    <property type="entry name" value="HTH-type_TetR-like_transc_reg"/>
</dbReference>
<sequence>MTSINLQIPKDKREKIYLASLKEFAEKGYDKASTNQITQAAGISKGLLFHYFKNKKNLYLHIFDQCLHLIKNQILLQVKKLPTDLFDRLLLFGKIKIDVFTTHPLEYRFLFASVYEVPDELRNEIKDKLEEFHQLNSSLLFSNIDRSNFRPGINQDKTIQTVFLLLEAVSNKHIQTLQTQSDKGLSLFEDIYQEITEVCEILKYGIYQSKEHLSNSSHP</sequence>
<dbReference type="Proteomes" id="UP000251213">
    <property type="component" value="Unassembled WGS sequence"/>
</dbReference>
<dbReference type="SUPFAM" id="SSF48498">
    <property type="entry name" value="Tetracyclin repressor-like, C-terminal domain"/>
    <property type="match status" value="1"/>
</dbReference>
<dbReference type="RefSeq" id="WP_113657963.1">
    <property type="nucleotide sequence ID" value="NZ_KZ845664.1"/>
</dbReference>
<evidence type="ECO:0000313" key="4">
    <source>
        <dbReference type="EMBL" id="RAL26278.1"/>
    </source>
</evidence>
<accession>A0A364K7M5</accession>
<dbReference type="Pfam" id="PF00440">
    <property type="entry name" value="TetR_N"/>
    <property type="match status" value="1"/>
</dbReference>
<dbReference type="EMBL" id="QJKK01000002">
    <property type="protein sequence ID" value="RAL26278.1"/>
    <property type="molecule type" value="Genomic_DNA"/>
</dbReference>
<feature type="DNA-binding region" description="H-T-H motif" evidence="2">
    <location>
        <begin position="33"/>
        <end position="52"/>
    </location>
</feature>
<dbReference type="SUPFAM" id="SSF46689">
    <property type="entry name" value="Homeodomain-like"/>
    <property type="match status" value="1"/>
</dbReference>
<evidence type="ECO:0000313" key="5">
    <source>
        <dbReference type="Proteomes" id="UP000251213"/>
    </source>
</evidence>
<dbReference type="PANTHER" id="PTHR30328">
    <property type="entry name" value="TRANSCRIPTIONAL REPRESSOR"/>
    <property type="match status" value="1"/>
</dbReference>
<dbReference type="GO" id="GO:0003677">
    <property type="term" value="F:DNA binding"/>
    <property type="evidence" value="ECO:0007669"/>
    <property type="project" value="UniProtKB-UniRule"/>
</dbReference>
<dbReference type="InterPro" id="IPR036271">
    <property type="entry name" value="Tet_transcr_reg_TetR-rel_C_sf"/>
</dbReference>
<evidence type="ECO:0000256" key="1">
    <source>
        <dbReference type="ARBA" id="ARBA00023125"/>
    </source>
</evidence>
<reference evidence="4 5" key="1">
    <citation type="submission" date="2018-06" db="EMBL/GenBank/DDBJ databases">
        <title>Thermoflavimicrobium daqus sp. nov., a thermophilic microbe isolated from Moutai-flavour Daqu.</title>
        <authorList>
            <person name="Wang X."/>
            <person name="Zhou H."/>
        </authorList>
    </citation>
    <scope>NUCLEOTIDE SEQUENCE [LARGE SCALE GENOMIC DNA]</scope>
    <source>
        <strain evidence="4 5">FBKL4.011</strain>
    </source>
</reference>
<comment type="caution">
    <text evidence="4">The sequence shown here is derived from an EMBL/GenBank/DDBJ whole genome shotgun (WGS) entry which is preliminary data.</text>
</comment>
<dbReference type="InterPro" id="IPR001647">
    <property type="entry name" value="HTH_TetR"/>
</dbReference>
<dbReference type="Gene3D" id="1.10.357.10">
    <property type="entry name" value="Tetracycline Repressor, domain 2"/>
    <property type="match status" value="1"/>
</dbReference>
<keyword evidence="5" id="KW-1185">Reference proteome</keyword>
<protein>
    <recommendedName>
        <fullName evidence="3">HTH tetR-type domain-containing protein</fullName>
    </recommendedName>
</protein>
<dbReference type="PROSITE" id="PS50977">
    <property type="entry name" value="HTH_TETR_2"/>
    <property type="match status" value="1"/>
</dbReference>
<dbReference type="OrthoDB" id="9780939at2"/>
<dbReference type="Gene3D" id="1.10.10.60">
    <property type="entry name" value="Homeodomain-like"/>
    <property type="match status" value="1"/>
</dbReference>
<keyword evidence="1 2" id="KW-0238">DNA-binding</keyword>
<evidence type="ECO:0000259" key="3">
    <source>
        <dbReference type="PROSITE" id="PS50977"/>
    </source>
</evidence>
<dbReference type="PRINTS" id="PR00455">
    <property type="entry name" value="HTHTETR"/>
</dbReference>
<reference evidence="4 5" key="2">
    <citation type="submission" date="2018-06" db="EMBL/GenBank/DDBJ databases">
        <authorList>
            <person name="Zhirakovskaya E."/>
        </authorList>
    </citation>
    <scope>NUCLEOTIDE SEQUENCE [LARGE SCALE GENOMIC DNA]</scope>
    <source>
        <strain evidence="4 5">FBKL4.011</strain>
    </source>
</reference>
<dbReference type="InterPro" id="IPR023772">
    <property type="entry name" value="DNA-bd_HTH_TetR-type_CS"/>
</dbReference>
<proteinExistence type="predicted"/>
<dbReference type="AlphaFoldDB" id="A0A364K7M5"/>
<evidence type="ECO:0000256" key="2">
    <source>
        <dbReference type="PROSITE-ProRule" id="PRU00335"/>
    </source>
</evidence>
<gene>
    <name evidence="4" type="ORF">DL897_04600</name>
</gene>
<name>A0A364K7M5_9BACL</name>
<dbReference type="InterPro" id="IPR009057">
    <property type="entry name" value="Homeodomain-like_sf"/>
</dbReference>
<dbReference type="PANTHER" id="PTHR30328:SF54">
    <property type="entry name" value="HTH-TYPE TRANSCRIPTIONAL REPRESSOR SCO4008"/>
    <property type="match status" value="1"/>
</dbReference>
<organism evidence="4 5">
    <name type="scientific">Thermoflavimicrobium daqui</name>
    <dbReference type="NCBI Taxonomy" id="2137476"/>
    <lineage>
        <taxon>Bacteria</taxon>
        <taxon>Bacillati</taxon>
        <taxon>Bacillota</taxon>
        <taxon>Bacilli</taxon>
        <taxon>Bacillales</taxon>
        <taxon>Thermoactinomycetaceae</taxon>
        <taxon>Thermoflavimicrobium</taxon>
    </lineage>
</organism>
<feature type="domain" description="HTH tetR-type" evidence="3">
    <location>
        <begin position="10"/>
        <end position="70"/>
    </location>
</feature>
<dbReference type="InterPro" id="IPR049488">
    <property type="entry name" value="TM_1030-like_C"/>
</dbReference>
<dbReference type="Pfam" id="PF21256">
    <property type="entry name" value="TetR_C_5-like"/>
    <property type="match status" value="1"/>
</dbReference>